<gene>
    <name evidence="1" type="ORF">FHS19_001683</name>
</gene>
<dbReference type="AlphaFoldDB" id="A0A839TNU1"/>
<dbReference type="Proteomes" id="UP000517523">
    <property type="component" value="Unassembled WGS sequence"/>
</dbReference>
<name>A0A839TNU1_9BACL</name>
<organism evidence="1 2">
    <name type="scientific">Paenibacillus rhizosphaerae</name>
    <dbReference type="NCBI Taxonomy" id="297318"/>
    <lineage>
        <taxon>Bacteria</taxon>
        <taxon>Bacillati</taxon>
        <taxon>Bacillota</taxon>
        <taxon>Bacilli</taxon>
        <taxon>Bacillales</taxon>
        <taxon>Paenibacillaceae</taxon>
        <taxon>Paenibacillus</taxon>
    </lineage>
</organism>
<protein>
    <submittedName>
        <fullName evidence="1">Uncharacterized protein</fullName>
    </submittedName>
</protein>
<proteinExistence type="predicted"/>
<accession>A0A839TNU1</accession>
<reference evidence="1 2" key="1">
    <citation type="submission" date="2020-08" db="EMBL/GenBank/DDBJ databases">
        <title>Genomic Encyclopedia of Type Strains, Phase III (KMG-III): the genomes of soil and plant-associated and newly described type strains.</title>
        <authorList>
            <person name="Whitman W."/>
        </authorList>
    </citation>
    <scope>NUCLEOTIDE SEQUENCE [LARGE SCALE GENOMIC DNA]</scope>
    <source>
        <strain evidence="1 2">CECT 5831</strain>
    </source>
</reference>
<evidence type="ECO:0000313" key="1">
    <source>
        <dbReference type="EMBL" id="MBB3127029.1"/>
    </source>
</evidence>
<sequence>MPTCPFYGSNIEEREHRYHCRFCDLELLDNEIQQNGSRKQISLDEPTSLEAAELSTRDLLGKDSYFLTCLLQLVRQERTISYHDYLLFFKKARHQEGDSLDDDRNAGRRYEYWTRKPWILGSVVVPFRRGSQMLICNQ</sequence>
<comment type="caution">
    <text evidence="1">The sequence shown here is derived from an EMBL/GenBank/DDBJ whole genome shotgun (WGS) entry which is preliminary data.</text>
</comment>
<dbReference type="EMBL" id="JACHXJ010000001">
    <property type="protein sequence ID" value="MBB3127029.1"/>
    <property type="molecule type" value="Genomic_DNA"/>
</dbReference>
<evidence type="ECO:0000313" key="2">
    <source>
        <dbReference type="Proteomes" id="UP000517523"/>
    </source>
</evidence>